<organism evidence="1 2">
    <name type="scientific">Sporothrix stenoceras</name>
    <dbReference type="NCBI Taxonomy" id="5173"/>
    <lineage>
        <taxon>Eukaryota</taxon>
        <taxon>Fungi</taxon>
        <taxon>Dikarya</taxon>
        <taxon>Ascomycota</taxon>
        <taxon>Pezizomycotina</taxon>
        <taxon>Sordariomycetes</taxon>
        <taxon>Sordariomycetidae</taxon>
        <taxon>Ophiostomatales</taxon>
        <taxon>Ophiostomataceae</taxon>
        <taxon>Sporothrix</taxon>
    </lineage>
</organism>
<accession>A0ABR3Z2K5</accession>
<dbReference type="Proteomes" id="UP001583186">
    <property type="component" value="Unassembled WGS sequence"/>
</dbReference>
<name>A0ABR3Z2K5_9PEZI</name>
<proteinExistence type="predicted"/>
<keyword evidence="2" id="KW-1185">Reference proteome</keyword>
<gene>
    <name evidence="1" type="ORF">Sste5346_005537</name>
</gene>
<sequence length="284" mass="31838">MSRDDSSDLSSILASYEHHLQSFNAETSSNDDFEERRRKTAQRLEMIKTQVELYVHRHEILVVADVHAEAQPVSVTLYDWASLQQASTSTSTSTPATPTTIATTSSCETFSVKEPGSALAHVKGYFDLGTIRLPGATTSIADLLLDEAQDDEYDFCNDADTDADSRPLSLPQLVRRLRQRLANETSTLGRGRPVQLWSIPVQSKIADNVFGDKDKKYLWHWYKPTSPYSIKGTWETELDAVLENGSWQAGRELILILRRVSPEVWQSYVDGCPSLHDLSADTED</sequence>
<reference evidence="1 2" key="1">
    <citation type="journal article" date="2024" name="IMA Fungus">
        <title>IMA Genome - F19 : A genome assembly and annotation guide to empower mycologists, including annotated draft genome sequences of Ceratocystis pirilliformis, Diaporthe australafricana, Fusarium ophioides, Paecilomyces lecythidis, and Sporothrix stenoceras.</title>
        <authorList>
            <person name="Aylward J."/>
            <person name="Wilson A.M."/>
            <person name="Visagie C.M."/>
            <person name="Spraker J."/>
            <person name="Barnes I."/>
            <person name="Buitendag C."/>
            <person name="Ceriani C."/>
            <person name="Del Mar Angel L."/>
            <person name="du Plessis D."/>
            <person name="Fuchs T."/>
            <person name="Gasser K."/>
            <person name="Kramer D."/>
            <person name="Li W."/>
            <person name="Munsamy K."/>
            <person name="Piso A."/>
            <person name="Price J.L."/>
            <person name="Sonnekus B."/>
            <person name="Thomas C."/>
            <person name="van der Nest A."/>
            <person name="van Dijk A."/>
            <person name="van Heerden A."/>
            <person name="van Vuuren N."/>
            <person name="Yilmaz N."/>
            <person name="Duong T.A."/>
            <person name="van der Merwe N.A."/>
            <person name="Wingfield M.J."/>
            <person name="Wingfield B.D."/>
        </authorList>
    </citation>
    <scope>NUCLEOTIDE SEQUENCE [LARGE SCALE GENOMIC DNA]</scope>
    <source>
        <strain evidence="1 2">CMW 5346</strain>
    </source>
</reference>
<dbReference type="EMBL" id="JAWCUI010000030">
    <property type="protein sequence ID" value="KAL1894850.1"/>
    <property type="molecule type" value="Genomic_DNA"/>
</dbReference>
<comment type="caution">
    <text evidence="1">The sequence shown here is derived from an EMBL/GenBank/DDBJ whole genome shotgun (WGS) entry which is preliminary data.</text>
</comment>
<protein>
    <submittedName>
        <fullName evidence="1">Uncharacterized protein</fullName>
    </submittedName>
</protein>
<evidence type="ECO:0000313" key="2">
    <source>
        <dbReference type="Proteomes" id="UP001583186"/>
    </source>
</evidence>
<evidence type="ECO:0000313" key="1">
    <source>
        <dbReference type="EMBL" id="KAL1894850.1"/>
    </source>
</evidence>